<dbReference type="EMBL" id="FQWC01000001">
    <property type="protein sequence ID" value="SHF97156.1"/>
    <property type="molecule type" value="Genomic_DNA"/>
</dbReference>
<dbReference type="PANTHER" id="PTHR12001:SF85">
    <property type="entry name" value="SHORT CHAIN ISOPRENYL DIPHOSPHATE SYNTHASE"/>
    <property type="match status" value="1"/>
</dbReference>
<dbReference type="SFLD" id="SFLDG01017">
    <property type="entry name" value="Polyprenyl_Transferase_Like"/>
    <property type="match status" value="1"/>
</dbReference>
<dbReference type="AlphaFoldDB" id="A0A1M5G0B4"/>
<dbReference type="GO" id="GO:0008299">
    <property type="term" value="P:isoprenoid biosynthetic process"/>
    <property type="evidence" value="ECO:0007669"/>
    <property type="project" value="InterPro"/>
</dbReference>
<dbReference type="InterPro" id="IPR000092">
    <property type="entry name" value="Polyprenyl_synt"/>
</dbReference>
<dbReference type="PANTHER" id="PTHR12001">
    <property type="entry name" value="GERANYLGERANYL PYROPHOSPHATE SYNTHASE"/>
    <property type="match status" value="1"/>
</dbReference>
<keyword evidence="4" id="KW-0479">Metal-binding</keyword>
<dbReference type="SFLD" id="SFLDS00005">
    <property type="entry name" value="Isoprenoid_Synthase_Type_I"/>
    <property type="match status" value="1"/>
</dbReference>
<dbReference type="Gene3D" id="1.10.600.10">
    <property type="entry name" value="Farnesyl Diphosphate Synthase"/>
    <property type="match status" value="1"/>
</dbReference>
<evidence type="ECO:0000313" key="8">
    <source>
        <dbReference type="Proteomes" id="UP000184071"/>
    </source>
</evidence>
<keyword evidence="8" id="KW-1185">Reference proteome</keyword>
<evidence type="ECO:0000313" key="7">
    <source>
        <dbReference type="EMBL" id="SHF97156.1"/>
    </source>
</evidence>
<name>A0A1M5G0B4_9FLAO</name>
<evidence type="ECO:0000256" key="3">
    <source>
        <dbReference type="ARBA" id="ARBA00022679"/>
    </source>
</evidence>
<dbReference type="InterPro" id="IPR008949">
    <property type="entry name" value="Isoprenoid_synthase_dom_sf"/>
</dbReference>
<dbReference type="STRING" id="370979.SAMN05443663_101672"/>
<comment type="similarity">
    <text evidence="2 6">Belongs to the FPP/GGPP synthase family.</text>
</comment>
<keyword evidence="5" id="KW-0460">Magnesium</keyword>
<evidence type="ECO:0000256" key="5">
    <source>
        <dbReference type="ARBA" id="ARBA00022842"/>
    </source>
</evidence>
<proteinExistence type="inferred from homology"/>
<protein>
    <submittedName>
        <fullName evidence="7">Geranylgeranyl diphosphate synthase, type II</fullName>
    </submittedName>
</protein>
<dbReference type="PROSITE" id="PS00723">
    <property type="entry name" value="POLYPRENYL_SYNTHASE_1"/>
    <property type="match status" value="1"/>
</dbReference>
<sequence>MNCIFEARKSEFHFMHDISQYQDFFIEYLKKQDIHKEPTNLYEPIEYILGLGGKRMRPVLTLMAAEVFDTEYKVALPAAMAVEVFHNFSLVHDDIMDDAPLRRGQVTVHEKWNLNTGILSGDTMLILAYQYFEQYEPEVFRDLAKLFSKTALEVCEGQQWDVDFETRKDVTIPEYLKMIEYKTAVLVAAAMKMGAIVAKTSEKEANLIYDFGLNLGLAFQLQDDYLDAFGDPETFGKQVGGDIIENKKTYLYLKALEFSTPEKASELQKLFTLQLEDNTEKIETAKAIFNESGASKATQEAIEMYTFKAFETLEKLDINAEKKNILRTFGENLMGRKV</sequence>
<dbReference type="GO" id="GO:0004659">
    <property type="term" value="F:prenyltransferase activity"/>
    <property type="evidence" value="ECO:0007669"/>
    <property type="project" value="InterPro"/>
</dbReference>
<comment type="cofactor">
    <cofactor evidence="1">
        <name>Mg(2+)</name>
        <dbReference type="ChEBI" id="CHEBI:18420"/>
    </cofactor>
</comment>
<evidence type="ECO:0000256" key="2">
    <source>
        <dbReference type="ARBA" id="ARBA00006706"/>
    </source>
</evidence>
<accession>A0A1M5G0B4</accession>
<keyword evidence="3 6" id="KW-0808">Transferase</keyword>
<reference evidence="8" key="1">
    <citation type="submission" date="2016-11" db="EMBL/GenBank/DDBJ databases">
        <authorList>
            <person name="Varghese N."/>
            <person name="Submissions S."/>
        </authorList>
    </citation>
    <scope>NUCLEOTIDE SEQUENCE [LARGE SCALE GENOMIC DNA]</scope>
    <source>
        <strain evidence="8">DSM 17963</strain>
    </source>
</reference>
<dbReference type="InterPro" id="IPR033749">
    <property type="entry name" value="Polyprenyl_synt_CS"/>
</dbReference>
<dbReference type="CDD" id="cd00685">
    <property type="entry name" value="Trans_IPPS_HT"/>
    <property type="match status" value="1"/>
</dbReference>
<evidence type="ECO:0000256" key="1">
    <source>
        <dbReference type="ARBA" id="ARBA00001946"/>
    </source>
</evidence>
<gene>
    <name evidence="7" type="ORF">SAMN05443663_101672</name>
</gene>
<dbReference type="Proteomes" id="UP000184071">
    <property type="component" value="Unassembled WGS sequence"/>
</dbReference>
<dbReference type="SUPFAM" id="SSF48576">
    <property type="entry name" value="Terpenoid synthases"/>
    <property type="match status" value="1"/>
</dbReference>
<dbReference type="GO" id="GO:0046872">
    <property type="term" value="F:metal ion binding"/>
    <property type="evidence" value="ECO:0007669"/>
    <property type="project" value="UniProtKB-KW"/>
</dbReference>
<organism evidence="7 8">
    <name type="scientific">Flavobacterium defluvii</name>
    <dbReference type="NCBI Taxonomy" id="370979"/>
    <lineage>
        <taxon>Bacteria</taxon>
        <taxon>Pseudomonadati</taxon>
        <taxon>Bacteroidota</taxon>
        <taxon>Flavobacteriia</taxon>
        <taxon>Flavobacteriales</taxon>
        <taxon>Flavobacteriaceae</taxon>
        <taxon>Flavobacterium</taxon>
    </lineage>
</organism>
<evidence type="ECO:0000256" key="4">
    <source>
        <dbReference type="ARBA" id="ARBA00022723"/>
    </source>
</evidence>
<dbReference type="Pfam" id="PF00348">
    <property type="entry name" value="polyprenyl_synt"/>
    <property type="match status" value="1"/>
</dbReference>
<dbReference type="PROSITE" id="PS00444">
    <property type="entry name" value="POLYPRENYL_SYNTHASE_2"/>
    <property type="match status" value="1"/>
</dbReference>
<evidence type="ECO:0000256" key="6">
    <source>
        <dbReference type="RuleBase" id="RU004466"/>
    </source>
</evidence>